<sequence length="318" mass="34922">MPSLPPFKPGLSVKLAPQGGIADQVHVFEERDYRALVAALAAGRPLLVRGEPGTGKSQLARAAAKLMKRTCIQHVVDSQTESRDLLWRLDTVRRLAEAQLAGAIGDQSADKARAELALQNFVVPGPLWWAFDWESAKIQAARSKTPVPERDAEGDTANGYVVLIDEIDKAESEVPNGLLEALGAGRLAPPELPAVFAKPPAPLVIITTNEERSLPDAFIRRCLVLKLQLPTDKDQLIKTLTDRGKAHFPKKLTRKVLTLAAEMLHEDRTNFGDARPRPGQAEYLDMLRAVVTLHGEDEAAQLVALEQTREFVLQKHVE</sequence>
<dbReference type="EMBL" id="NHSJ01000045">
    <property type="protein sequence ID" value="PPQ32054.1"/>
    <property type="molecule type" value="Genomic_DNA"/>
</dbReference>
<organism evidence="2 3">
    <name type="scientific">Rhodoblastus sphagnicola</name>
    <dbReference type="NCBI Taxonomy" id="333368"/>
    <lineage>
        <taxon>Bacteria</taxon>
        <taxon>Pseudomonadati</taxon>
        <taxon>Pseudomonadota</taxon>
        <taxon>Alphaproteobacteria</taxon>
        <taxon>Hyphomicrobiales</taxon>
        <taxon>Rhodoblastaceae</taxon>
        <taxon>Rhodoblastus</taxon>
    </lineage>
</organism>
<evidence type="ECO:0000259" key="1">
    <source>
        <dbReference type="SMART" id="SM00382"/>
    </source>
</evidence>
<protein>
    <recommendedName>
        <fullName evidence="1">AAA+ ATPase domain-containing protein</fullName>
    </recommendedName>
</protein>
<dbReference type="Gene3D" id="3.40.50.300">
    <property type="entry name" value="P-loop containing nucleotide triphosphate hydrolases"/>
    <property type="match status" value="1"/>
</dbReference>
<dbReference type="InterPro" id="IPR027417">
    <property type="entry name" value="P-loop_NTPase"/>
</dbReference>
<dbReference type="PANTHER" id="PTHR42759:SF1">
    <property type="entry name" value="MAGNESIUM-CHELATASE SUBUNIT CHLD"/>
    <property type="match status" value="1"/>
</dbReference>
<feature type="domain" description="AAA+ ATPase" evidence="1">
    <location>
        <begin position="42"/>
        <end position="229"/>
    </location>
</feature>
<comment type="caution">
    <text evidence="2">The sequence shown here is derived from an EMBL/GenBank/DDBJ whole genome shotgun (WGS) entry which is preliminary data.</text>
</comment>
<keyword evidence="3" id="KW-1185">Reference proteome</keyword>
<dbReference type="InterPro" id="IPR050764">
    <property type="entry name" value="CbbQ/NirQ/NorQ/GpvN"/>
</dbReference>
<evidence type="ECO:0000313" key="2">
    <source>
        <dbReference type="EMBL" id="PPQ32054.1"/>
    </source>
</evidence>
<dbReference type="PANTHER" id="PTHR42759">
    <property type="entry name" value="MOXR FAMILY PROTEIN"/>
    <property type="match status" value="1"/>
</dbReference>
<dbReference type="SUPFAM" id="SSF52540">
    <property type="entry name" value="P-loop containing nucleoside triphosphate hydrolases"/>
    <property type="match status" value="1"/>
</dbReference>
<evidence type="ECO:0000313" key="3">
    <source>
        <dbReference type="Proteomes" id="UP000239089"/>
    </source>
</evidence>
<dbReference type="InterPro" id="IPR003593">
    <property type="entry name" value="AAA+_ATPase"/>
</dbReference>
<dbReference type="OrthoDB" id="9783370at2"/>
<dbReference type="SMART" id="SM00382">
    <property type="entry name" value="AAA"/>
    <property type="match status" value="1"/>
</dbReference>
<reference evidence="2 3" key="1">
    <citation type="journal article" date="2018" name="Arch. Microbiol.">
        <title>New insights into the metabolic potential of the phototrophic purple bacterium Rhodopila globiformis DSM 161(T) from its draft genome sequence and evidence for a vanadium-dependent nitrogenase.</title>
        <authorList>
            <person name="Imhoff J.F."/>
            <person name="Rahn T."/>
            <person name="Kunzel S."/>
            <person name="Neulinger S.C."/>
        </authorList>
    </citation>
    <scope>NUCLEOTIDE SEQUENCE [LARGE SCALE GENOMIC DNA]</scope>
    <source>
        <strain evidence="2 3">DSM 16996</strain>
    </source>
</reference>
<dbReference type="GO" id="GO:0005524">
    <property type="term" value="F:ATP binding"/>
    <property type="evidence" value="ECO:0007669"/>
    <property type="project" value="InterPro"/>
</dbReference>
<name>A0A2S6NBT5_9HYPH</name>
<dbReference type="Proteomes" id="UP000239089">
    <property type="component" value="Unassembled WGS sequence"/>
</dbReference>
<dbReference type="GO" id="GO:0016887">
    <property type="term" value="F:ATP hydrolysis activity"/>
    <property type="evidence" value="ECO:0007669"/>
    <property type="project" value="InterPro"/>
</dbReference>
<dbReference type="InterPro" id="IPR011704">
    <property type="entry name" value="ATPase_dyneun-rel_AAA"/>
</dbReference>
<accession>A0A2S6NBT5</accession>
<proteinExistence type="predicted"/>
<gene>
    <name evidence="2" type="ORF">CCR94_07545</name>
</gene>
<dbReference type="Pfam" id="PF07728">
    <property type="entry name" value="AAA_5"/>
    <property type="match status" value="1"/>
</dbReference>
<dbReference type="AlphaFoldDB" id="A0A2S6NBT5"/>